<feature type="compositionally biased region" description="Basic residues" evidence="1">
    <location>
        <begin position="474"/>
        <end position="488"/>
    </location>
</feature>
<dbReference type="OrthoDB" id="2427108at2759"/>
<organism evidence="2 3">
    <name type="scientific">Linnemannia hyalina</name>
    <dbReference type="NCBI Taxonomy" id="64524"/>
    <lineage>
        <taxon>Eukaryota</taxon>
        <taxon>Fungi</taxon>
        <taxon>Fungi incertae sedis</taxon>
        <taxon>Mucoromycota</taxon>
        <taxon>Mortierellomycotina</taxon>
        <taxon>Mortierellomycetes</taxon>
        <taxon>Mortierellales</taxon>
        <taxon>Mortierellaceae</taxon>
        <taxon>Linnemannia</taxon>
    </lineage>
</organism>
<gene>
    <name evidence="2" type="ORF">KI688_006049</name>
</gene>
<sequence length="1164" mass="131628">MSLVWFLIKTTARTNSEEIVWRDIIRESHLLSYERALRSGGSIKESKPMNLLVDVVHTKLLEYGCVPGVTVLHFDGAASDQKFATRQARMGDRQTLARQVEGLLDRVDAILEPRLQMDIDRLYTRSTRQKITRLSGKIKARLSFVQVLSSDVMGLFKNDLRKFGWTVHDCLGESDVCIARKMVLLGNDRKNKSHFREFHMGPILNRLEASLVVWKTAAAVSTNDYSKSVSGLGFRKNLDILKSIPEAEYLTDVDGEASPAAMDKLLGLYCHHPDVLSKVDGCFLSPSYYKHASDVFFHQHEDFTHEQVPFTNDTGDRIAQHLTKVADYLQAYRDCHNAVATGIRAEMQGPFPFGLPPGLGGSPFKRRPVDLSFVKRVQRSSFISATKHPTIPQDRPAQQQQPTQQAAALAAAPTGPGTAIGGNHFLTDGAMWTTSIPIPASGTMGLPPGLGGSPFVGSLSSLDPSPGLADPQRPRRKRSKCRQKRKKKEGCLEEGLRTNSIGSLSDHATIVKDVYACLNEAVRVITDLKRLVQLVIFCYTAKVITEHPDPLNANDREACNARLRFIGVRSDSDFIYKLVSDIFNWHKQLPNNPRANEGAGVAYAIEAIQHFQLVVCRSSHQMPDLDENIDQISQVFPGVRDAISDTLRTYFTTDIKELLERLRESNRVWCESPTGGKPILDTIDIDAGTSPLYRPSYLFWILNSRLPASKQFKFFSRVKVRRSVHHTHRAEHLGYYLPWTELPNDQGDFQNHIHPHDQSSRRDDTPPFFSSKIDYHKSVCLLNPSTIVRHSFKPRAFFDFSLTDRIKYERLLQDSIRATGDEVTSSSDALQAFIKDHLRTPEEYRRLGEIDRARYYGRRRELTGTIQTNGHDLKALVIDVTQRKPFQDLPNQSRTTRMLLDDVEVALETRLMLLASTATAVIMDSRNPGVVKNMTISQGSLKESAKRLNRVTAGMKRNAKVVHQLKRNDLSGTVMTITRLEAHIVPCKTPPMPSNGTRQQQHESWRTLQTSVENHVVSVIDVQEPLRKFYGSASYKIKKRNLKVAEYAIKHKGIDRIMQETGCTDRWQPGQVRPLFIVGDNRGSEYDYYVRGRVSDQCDVLPVHGACDLEQEAISFYRCGQERDRDHNAAHNIAQATLQWMRTQTWPSILSRESQQDNEEDQDP</sequence>
<evidence type="ECO:0000256" key="1">
    <source>
        <dbReference type="SAM" id="MobiDB-lite"/>
    </source>
</evidence>
<comment type="caution">
    <text evidence="2">The sequence shown here is derived from an EMBL/GenBank/DDBJ whole genome shotgun (WGS) entry which is preliminary data.</text>
</comment>
<proteinExistence type="predicted"/>
<dbReference type="Proteomes" id="UP000707451">
    <property type="component" value="Unassembled WGS sequence"/>
</dbReference>
<feature type="region of interest" description="Disordered" evidence="1">
    <location>
        <begin position="455"/>
        <end position="489"/>
    </location>
</feature>
<accession>A0A9P7Y4U5</accession>
<reference evidence="2" key="1">
    <citation type="submission" date="2021-06" db="EMBL/GenBank/DDBJ databases">
        <title>Genome Sequence of Mortierella hyaline Strain SCG-10, a Cold-Adapted, Nitrate-Reducing Fungus Isolated from Soil in Minnesota, USA.</title>
        <authorList>
            <person name="Aldossari N."/>
        </authorList>
    </citation>
    <scope>NUCLEOTIDE SEQUENCE</scope>
    <source>
        <strain evidence="2">SCG-10</strain>
    </source>
</reference>
<dbReference type="AlphaFoldDB" id="A0A9P7Y4U5"/>
<evidence type="ECO:0000313" key="3">
    <source>
        <dbReference type="Proteomes" id="UP000707451"/>
    </source>
</evidence>
<feature type="compositionally biased region" description="Low complexity" evidence="1">
    <location>
        <begin position="457"/>
        <end position="471"/>
    </location>
</feature>
<dbReference type="EMBL" id="JAHRHY010000002">
    <property type="protein sequence ID" value="KAG9071833.1"/>
    <property type="molecule type" value="Genomic_DNA"/>
</dbReference>
<keyword evidence="3" id="KW-1185">Reference proteome</keyword>
<feature type="region of interest" description="Disordered" evidence="1">
    <location>
        <begin position="384"/>
        <end position="408"/>
    </location>
</feature>
<protein>
    <submittedName>
        <fullName evidence="2">Uncharacterized protein</fullName>
    </submittedName>
</protein>
<evidence type="ECO:0000313" key="2">
    <source>
        <dbReference type="EMBL" id="KAG9071833.1"/>
    </source>
</evidence>
<name>A0A9P7Y4U5_9FUNG</name>
<feature type="compositionally biased region" description="Low complexity" evidence="1">
    <location>
        <begin position="396"/>
        <end position="408"/>
    </location>
</feature>